<feature type="domain" description="Ubiquitin-like" evidence="13">
    <location>
        <begin position="2"/>
        <end position="63"/>
    </location>
</feature>
<evidence type="ECO:0000256" key="10">
    <source>
        <dbReference type="ARBA" id="ARBA00023242"/>
    </source>
</evidence>
<sequence>MINLKVKTLDSQNHDFAVDDEITVRQFKEQIAQKINVSVELQRLIYCGRVLADDRSLKDYDLNGKVVHLVQRAPPSARGTSLSGGGGPESSGRGGDEASRASRRSRSSDNASRNAGFRGFEGQGNLFRGFDGQGNVFRGFDGLDTMYFGSMTSIPLNVSATNVTQIPSVSSSSTLCNNRITVARHMLDCADSILSYLENPSRGLNYSAMDYLSQQTMESTVFEVGISAVGDMDIPHSQMQNFVNAFQGAVSAAFRQNGMSNVTVQQPDGLNGSVQVFGTVPDFAVLTPPNTSATATPAHEGSGTSPASASSRSSSNASTSSSTSSSSGSGGAGASSSSSSSSASSSTSESSAESRRQARPGPFNNQTTSTQTLGEVVQHMRNVQRRMEPFMQQYVDILQEDPAFEESDTVGRENAQRVFDRVSEAMHYMSHAQHAISDLMLDLQMAAPRHLCCRPILVEQNAYVSSGMAAVPQHNINLASLLRNNMNNNNNNNPEVGNNNISAPVINIGITPQPAFFTGVGGGSAATSLRPPANAGPGGPGGTAAAGGGRHAGASEGAATTAPGTTTTTTTTASPSQQPPTIAAAAAAAGRATANNNSTTGASAGNANAAQYPSNNTHMQVARLIQAVVNAAPILSDIHVQINTTGGPAPGATGASSTANGRTPSETTATAAPQGGNPTNTTTTNTNSNGGSTAAGAAPTVMEASGVAFVPRFATVTLPTTSTQTRSTSRPHVHSIPPPAASHIRNLRPMPANILSTFDRFLPCNSHHIRESNSGSGSSNSDRPGDGASSRAEDAPERTQQNSSTGGTAGERTQQNSGASGTASRERASARNPPADETESQIRHEVESMHVRERFGRYPVILLGCHFTLADFFGLVPSPNTFNRIRRQLQTYINRTLFNGRSSDDPEAIQDATNEIIEWMMPVLAPVTQHDRTQYDTRASLVNLVRNAFPDCLRLIREDRSPYYGVQLARYVTEVVRRFFIILVNGVGSDNARTIVTDLLRATLRQGQTSSELVMILQPSVERHLTAAARGQLHDIDSLLVIRLPGPPGSDAASELMPPEADEAAPEAIACSLVEATGVDSRSSSMSSSTGIGQRESSPMDVDDVESTSTPELVSDIAEISISIEPPVTSVDQSAAIVITTSPPTVESSGSDETAGATSTSATGQQQSSDSTTPGPSVPSDQQPALSVVAAAAAAVALRAASLEDPPIPPPRPTDDDEELPTVNIGAESWHRHFPSNWIPVITRDLGRQRRQNPQAPFSDAYISSMASKRRKVITESKPPSDMHSLISDGIRRSFLGTGITPTNVGPSTTAITPSGAGANAAGRLRTGASSLASAASTGAGAPGTSSSSSGSNSRASAVSASGSGSAPNRFRTLDELANSIAHDGALQMSYCETMRASIRERLAKDPNYDATRFPNCSKFFEKQ</sequence>
<dbReference type="CDD" id="cd01809">
    <property type="entry name" value="Ubl_BAG6"/>
    <property type="match status" value="1"/>
</dbReference>
<evidence type="ECO:0000313" key="15">
    <source>
        <dbReference type="Proteomes" id="UP000075880"/>
    </source>
</evidence>
<feature type="compositionally biased region" description="Polar residues" evidence="12">
    <location>
        <begin position="798"/>
        <end position="823"/>
    </location>
</feature>
<feature type="compositionally biased region" description="Low complexity" evidence="12">
    <location>
        <begin position="552"/>
        <end position="609"/>
    </location>
</feature>
<keyword evidence="7" id="KW-0053">Apoptosis</keyword>
<feature type="compositionally biased region" description="Polar residues" evidence="12">
    <location>
        <begin position="1300"/>
        <end position="1313"/>
    </location>
</feature>
<dbReference type="Pfam" id="PF00240">
    <property type="entry name" value="ubiquitin"/>
    <property type="match status" value="1"/>
</dbReference>
<reference evidence="14" key="1">
    <citation type="submission" date="2024-04" db="UniProtKB">
        <authorList>
            <consortium name="EnsemblMetazoa"/>
        </authorList>
    </citation>
    <scope>IDENTIFICATION</scope>
    <source>
        <strain evidence="14">EBRO</strain>
    </source>
</reference>
<dbReference type="GO" id="GO:0005634">
    <property type="term" value="C:nucleus"/>
    <property type="evidence" value="ECO:0007669"/>
    <property type="project" value="UniProtKB-SubCell"/>
</dbReference>
<keyword evidence="5" id="KW-0963">Cytoplasm</keyword>
<feature type="compositionally biased region" description="Low complexity" evidence="12">
    <location>
        <begin position="1148"/>
        <end position="1173"/>
    </location>
</feature>
<feature type="region of interest" description="Disordered" evidence="12">
    <location>
        <begin position="73"/>
        <end position="117"/>
    </location>
</feature>
<evidence type="ECO:0000259" key="13">
    <source>
        <dbReference type="PROSITE" id="PS50053"/>
    </source>
</evidence>
<evidence type="ECO:0000256" key="5">
    <source>
        <dbReference type="ARBA" id="ARBA00022490"/>
    </source>
</evidence>
<evidence type="ECO:0000256" key="2">
    <source>
        <dbReference type="ARBA" id="ARBA00004514"/>
    </source>
</evidence>
<comment type="subcellular location">
    <subcellularLocation>
        <location evidence="2">Cytoplasm</location>
        <location evidence="2">Cytosol</location>
    </subcellularLocation>
    <subcellularLocation>
        <location evidence="1">Nucleus</location>
    </subcellularLocation>
    <subcellularLocation>
        <location evidence="3">Secreted</location>
        <location evidence="3">Extracellular exosome</location>
    </subcellularLocation>
</comment>
<dbReference type="Gene3D" id="3.10.20.90">
    <property type="entry name" value="Phosphatidylinositol 3-kinase Catalytic Subunit, Chain A, domain 1"/>
    <property type="match status" value="1"/>
</dbReference>
<feature type="compositionally biased region" description="Low complexity" evidence="12">
    <location>
        <begin position="675"/>
        <end position="696"/>
    </location>
</feature>
<feature type="compositionally biased region" description="Low complexity" evidence="12">
    <location>
        <begin position="772"/>
        <end position="781"/>
    </location>
</feature>
<evidence type="ECO:0000256" key="11">
    <source>
        <dbReference type="ARBA" id="ARBA00030033"/>
    </source>
</evidence>
<evidence type="ECO:0000256" key="12">
    <source>
        <dbReference type="SAM" id="MobiDB-lite"/>
    </source>
</evidence>
<feature type="compositionally biased region" description="Low complexity" evidence="12">
    <location>
        <begin position="645"/>
        <end position="659"/>
    </location>
</feature>
<feature type="compositionally biased region" description="Low complexity" evidence="12">
    <location>
        <begin position="334"/>
        <end position="351"/>
    </location>
</feature>
<dbReference type="GO" id="GO:0071818">
    <property type="term" value="C:BAT3 complex"/>
    <property type="evidence" value="ECO:0007669"/>
    <property type="project" value="TreeGrafter"/>
</dbReference>
<dbReference type="GO" id="GO:0005576">
    <property type="term" value="C:extracellular region"/>
    <property type="evidence" value="ECO:0007669"/>
    <property type="project" value="UniProtKB-SubCell"/>
</dbReference>
<keyword evidence="6" id="KW-0964">Secreted</keyword>
<feature type="region of interest" description="Disordered" evidence="12">
    <location>
        <begin position="522"/>
        <end position="609"/>
    </location>
</feature>
<feature type="region of interest" description="Disordered" evidence="12">
    <location>
        <begin position="1300"/>
        <end position="1322"/>
    </location>
</feature>
<keyword evidence="9" id="KW-0143">Chaperone</keyword>
<dbReference type="Pfam" id="PF12057">
    <property type="entry name" value="BAG6"/>
    <property type="match status" value="1"/>
</dbReference>
<dbReference type="EnsemblMetazoa" id="ENSAATROPT011249">
    <property type="protein sequence ID" value="ENSAATROPP010162"/>
    <property type="gene ID" value="ENSAATROPG009151"/>
</dbReference>
<feature type="region of interest" description="Disordered" evidence="12">
    <location>
        <begin position="1077"/>
        <end position="1111"/>
    </location>
</feature>
<feature type="region of interest" description="Disordered" evidence="12">
    <location>
        <begin position="720"/>
        <end position="747"/>
    </location>
</feature>
<evidence type="ECO:0000256" key="7">
    <source>
        <dbReference type="ARBA" id="ARBA00022703"/>
    </source>
</evidence>
<dbReference type="GO" id="GO:0006915">
    <property type="term" value="P:apoptotic process"/>
    <property type="evidence" value="ECO:0007669"/>
    <property type="project" value="UniProtKB-KW"/>
</dbReference>
<dbReference type="FunFam" id="3.10.20.90:FF:000161">
    <property type="entry name" value="Uncharacterized protein, isoform C"/>
    <property type="match status" value="1"/>
</dbReference>
<dbReference type="GO" id="GO:0031593">
    <property type="term" value="F:polyubiquitin modification-dependent protein binding"/>
    <property type="evidence" value="ECO:0007669"/>
    <property type="project" value="TreeGrafter"/>
</dbReference>
<dbReference type="SUPFAM" id="SSF54236">
    <property type="entry name" value="Ubiquitin-like"/>
    <property type="match status" value="1"/>
</dbReference>
<feature type="compositionally biased region" description="Low complexity" evidence="12">
    <location>
        <begin position="288"/>
        <end position="327"/>
    </location>
</feature>
<dbReference type="InterPro" id="IPR021925">
    <property type="entry name" value="BAG6"/>
</dbReference>
<feature type="compositionally biased region" description="Polar residues" evidence="12">
    <location>
        <begin position="363"/>
        <end position="373"/>
    </location>
</feature>
<dbReference type="PANTHER" id="PTHR15204:SF0">
    <property type="entry name" value="LARGE PROLINE-RICH PROTEIN BAG6"/>
    <property type="match status" value="1"/>
</dbReference>
<evidence type="ECO:0000256" key="3">
    <source>
        <dbReference type="ARBA" id="ARBA00004550"/>
    </source>
</evidence>
<keyword evidence="4" id="KW-0813">Transport</keyword>
<feature type="compositionally biased region" description="Gly residues" evidence="12">
    <location>
        <begin position="82"/>
        <end position="93"/>
    </location>
</feature>
<feature type="region of interest" description="Disordered" evidence="12">
    <location>
        <begin position="769"/>
        <end position="844"/>
    </location>
</feature>
<dbReference type="InterPro" id="IPR000626">
    <property type="entry name" value="Ubiquitin-like_dom"/>
</dbReference>
<dbReference type="InterPro" id="IPR029071">
    <property type="entry name" value="Ubiquitin-like_domsf"/>
</dbReference>
<proteinExistence type="predicted"/>
<dbReference type="SMART" id="SM00213">
    <property type="entry name" value="UBQ"/>
    <property type="match status" value="1"/>
</dbReference>
<keyword evidence="10" id="KW-0539">Nucleus</keyword>
<evidence type="ECO:0000256" key="8">
    <source>
        <dbReference type="ARBA" id="ARBA00022853"/>
    </source>
</evidence>
<accession>A0AAG5DG44</accession>
<evidence type="ECO:0000256" key="9">
    <source>
        <dbReference type="ARBA" id="ARBA00023186"/>
    </source>
</evidence>
<feature type="compositionally biased region" description="Gly residues" evidence="12">
    <location>
        <begin position="536"/>
        <end position="551"/>
    </location>
</feature>
<dbReference type="GO" id="GO:0036503">
    <property type="term" value="P:ERAD pathway"/>
    <property type="evidence" value="ECO:0007669"/>
    <property type="project" value="TreeGrafter"/>
</dbReference>
<keyword evidence="8" id="KW-0156">Chromatin regulator</keyword>
<evidence type="ECO:0000256" key="4">
    <source>
        <dbReference type="ARBA" id="ARBA00022448"/>
    </source>
</evidence>
<keyword evidence="15" id="KW-1185">Reference proteome</keyword>
<feature type="region of interest" description="Disordered" evidence="12">
    <location>
        <begin position="1334"/>
        <end position="1369"/>
    </location>
</feature>
<dbReference type="GO" id="GO:0051787">
    <property type="term" value="F:misfolded protein binding"/>
    <property type="evidence" value="ECO:0007669"/>
    <property type="project" value="TreeGrafter"/>
</dbReference>
<organism evidence="14 15">
    <name type="scientific">Anopheles atroparvus</name>
    <name type="common">European mosquito</name>
    <dbReference type="NCBI Taxonomy" id="41427"/>
    <lineage>
        <taxon>Eukaryota</taxon>
        <taxon>Metazoa</taxon>
        <taxon>Ecdysozoa</taxon>
        <taxon>Arthropoda</taxon>
        <taxon>Hexapoda</taxon>
        <taxon>Insecta</taxon>
        <taxon>Pterygota</taxon>
        <taxon>Neoptera</taxon>
        <taxon>Endopterygota</taxon>
        <taxon>Diptera</taxon>
        <taxon>Nematocera</taxon>
        <taxon>Culicoidea</taxon>
        <taxon>Culicidae</taxon>
        <taxon>Anophelinae</taxon>
        <taxon>Anopheles</taxon>
    </lineage>
</organism>
<feature type="region of interest" description="Disordered" evidence="12">
    <location>
        <begin position="1201"/>
        <end position="1220"/>
    </location>
</feature>
<dbReference type="PANTHER" id="PTHR15204">
    <property type="entry name" value="LARGE PROLINE-RICH PROTEIN BAG6"/>
    <property type="match status" value="1"/>
</dbReference>
<dbReference type="Proteomes" id="UP000075880">
    <property type="component" value="Unassembled WGS sequence"/>
</dbReference>
<feature type="compositionally biased region" description="Low complexity" evidence="12">
    <location>
        <begin position="1334"/>
        <end position="1367"/>
    </location>
</feature>
<evidence type="ECO:0000256" key="1">
    <source>
        <dbReference type="ARBA" id="ARBA00004123"/>
    </source>
</evidence>
<protein>
    <recommendedName>
        <fullName evidence="11">BCL2-associated athanogene 6</fullName>
    </recommendedName>
</protein>
<feature type="region of interest" description="Disordered" evidence="12">
    <location>
        <begin position="645"/>
        <end position="696"/>
    </location>
</feature>
<feature type="compositionally biased region" description="Polar residues" evidence="12">
    <location>
        <begin position="660"/>
        <end position="671"/>
    </location>
</feature>
<feature type="region of interest" description="Disordered" evidence="12">
    <location>
        <begin position="288"/>
        <end position="373"/>
    </location>
</feature>
<dbReference type="GO" id="GO:0006325">
    <property type="term" value="P:chromatin organization"/>
    <property type="evidence" value="ECO:0007669"/>
    <property type="project" value="UniProtKB-KW"/>
</dbReference>
<name>A0AAG5DG44_ANOAO</name>
<dbReference type="PROSITE" id="PS50053">
    <property type="entry name" value="UBIQUITIN_2"/>
    <property type="match status" value="1"/>
</dbReference>
<feature type="region of interest" description="Disordered" evidence="12">
    <location>
        <begin position="1142"/>
        <end position="1185"/>
    </location>
</feature>
<evidence type="ECO:0000256" key="6">
    <source>
        <dbReference type="ARBA" id="ARBA00022525"/>
    </source>
</evidence>
<evidence type="ECO:0000313" key="14">
    <source>
        <dbReference type="EnsemblMetazoa" id="ENSAATROPP010162"/>
    </source>
</evidence>